<sequence>MIRTMNFKQPKIQSWTDIKWSHVDSTVKEMRSNIFLAKRQGDHSKLRKAQKQMLKSKCNMLFSIRRVTQMNKGKKTPEIDKETYLDPTQRFQLYEKLSSVNLNQWKPDPIVRVYIPKPNGKMRPLGIPTISDRVLQCVVKNALEPEWEAIFEHSSYGFRPGRSCQDAMIRVYKTLSKKKRTWILEADIKGCFDNISHEPLLIKLGEFPEIQIIKKWLKAGCMEGLDLNPTEQGTPQGGIISPLLSNIALHGLEEALQIKYHKNGYVRSECRHVLVRYADDFIVLNRTEEDALLAKITVTEELKKLGLVLSTEKTLITEARTGFDFLGFKFQLFSDKRKQFDEVTLVQPTQSSQRKLITKLRQIWRKSVGNKLGLLIRSLNLQITGTANYYKYSNSNKFFRKMDRINYLQAVRFIRRTHPNKNWKWLRSTYFKTKNKDNWTFYDKNTGIELLKFKQWKIERYIPIQYNATLDDPKWNIYFEDRKLKKFKSLNKNRLSLLKMIQWQAYICPFCCELMAPEEETDSVHVHHLIPKHKGGLDTYENLIVCHAECHRLTHQKNVSKFQLIRNLQTSIKTEKQQNRLKNTDYRRIKSMFKI</sequence>
<dbReference type="CDD" id="cd00085">
    <property type="entry name" value="HNHc"/>
    <property type="match status" value="1"/>
</dbReference>
<dbReference type="Gene3D" id="1.10.30.50">
    <property type="match status" value="1"/>
</dbReference>
<dbReference type="Pfam" id="PF13655">
    <property type="entry name" value="RVT_N"/>
    <property type="match status" value="1"/>
</dbReference>
<dbReference type="InterPro" id="IPR013597">
    <property type="entry name" value="Mat_intron_G2"/>
</dbReference>
<gene>
    <name evidence="2" type="primary">ORF565</name>
</gene>
<keyword evidence="2" id="KW-0934">Plastid</keyword>
<evidence type="ECO:0000259" key="1">
    <source>
        <dbReference type="PROSITE" id="PS50878"/>
    </source>
</evidence>
<dbReference type="GO" id="GO:0008270">
    <property type="term" value="F:zinc ion binding"/>
    <property type="evidence" value="ECO:0007669"/>
    <property type="project" value="InterPro"/>
</dbReference>
<dbReference type="InterPro" id="IPR051083">
    <property type="entry name" value="GrpII_Intron_Splice-Mob/Def"/>
</dbReference>
<dbReference type="Pfam" id="PF01844">
    <property type="entry name" value="HNH"/>
    <property type="match status" value="1"/>
</dbReference>
<dbReference type="PANTHER" id="PTHR34047">
    <property type="entry name" value="NUCLEAR INTRON MATURASE 1, MITOCHONDRIAL-RELATED"/>
    <property type="match status" value="1"/>
</dbReference>
<accession>A0A8E5J646</accession>
<name>A0A8E5J646_9CHLO</name>
<dbReference type="AlphaFoldDB" id="A0A8E5J646"/>
<dbReference type="GO" id="GO:0004519">
    <property type="term" value="F:endonuclease activity"/>
    <property type="evidence" value="ECO:0007669"/>
    <property type="project" value="InterPro"/>
</dbReference>
<evidence type="ECO:0000313" key="2">
    <source>
        <dbReference type="EMBL" id="QUX32891.1"/>
    </source>
</evidence>
<dbReference type="InterPro" id="IPR002711">
    <property type="entry name" value="HNH"/>
</dbReference>
<dbReference type="InterPro" id="IPR043502">
    <property type="entry name" value="DNA/RNA_pol_sf"/>
</dbReference>
<dbReference type="EMBL" id="MK408749">
    <property type="protein sequence ID" value="QUX32891.1"/>
    <property type="molecule type" value="Genomic_DNA"/>
</dbReference>
<proteinExistence type="predicted"/>
<dbReference type="SMART" id="SM00507">
    <property type="entry name" value="HNHc"/>
    <property type="match status" value="1"/>
</dbReference>
<dbReference type="PROSITE" id="PS50878">
    <property type="entry name" value="RT_POL"/>
    <property type="match status" value="1"/>
</dbReference>
<feature type="domain" description="Reverse transcriptase" evidence="1">
    <location>
        <begin position="96"/>
        <end position="330"/>
    </location>
</feature>
<geneLocation type="chloroplast" evidence="2"/>
<keyword evidence="2" id="KW-0150">Chloroplast</keyword>
<dbReference type="Pfam" id="PF08388">
    <property type="entry name" value="GIIM"/>
    <property type="match status" value="1"/>
</dbReference>
<dbReference type="InterPro" id="IPR030931">
    <property type="entry name" value="Group_II_RT_mat"/>
</dbReference>
<dbReference type="PANTHER" id="PTHR34047:SF10">
    <property type="entry name" value="GROUP II INTRON-ASSOCIATED OPEN READING FRAME"/>
    <property type="match status" value="1"/>
</dbReference>
<dbReference type="NCBIfam" id="TIGR04416">
    <property type="entry name" value="group_II_RT_mat"/>
    <property type="match status" value="1"/>
</dbReference>
<dbReference type="InterPro" id="IPR000477">
    <property type="entry name" value="RT_dom"/>
</dbReference>
<protein>
    <recommendedName>
        <fullName evidence="1">Reverse transcriptase domain-containing protein</fullName>
    </recommendedName>
</protein>
<organism evidence="2">
    <name type="scientific">Blidingia minima</name>
    <dbReference type="NCBI Taxonomy" id="63414"/>
    <lineage>
        <taxon>Eukaryota</taxon>
        <taxon>Viridiplantae</taxon>
        <taxon>Chlorophyta</taxon>
        <taxon>core chlorophytes</taxon>
        <taxon>Ulvophyceae</taxon>
        <taxon>OUU clade</taxon>
        <taxon>Ulvales</taxon>
        <taxon>Ulvaceae</taxon>
        <taxon>Blidingia</taxon>
    </lineage>
</organism>
<dbReference type="InterPro" id="IPR025960">
    <property type="entry name" value="RVT_N"/>
</dbReference>
<reference evidence="2" key="1">
    <citation type="submission" date="2019-01" db="EMBL/GenBank/DDBJ databases">
        <title>Complete Chloroplast Genome of Blidingia minima.</title>
        <authorList>
            <person name="Gao D."/>
        </authorList>
    </citation>
    <scope>NUCLEOTIDE SEQUENCE</scope>
</reference>
<dbReference type="Pfam" id="PF00078">
    <property type="entry name" value="RVT_1"/>
    <property type="match status" value="1"/>
</dbReference>
<dbReference type="InterPro" id="IPR003615">
    <property type="entry name" value="HNH_nuc"/>
</dbReference>
<dbReference type="SUPFAM" id="SSF56672">
    <property type="entry name" value="DNA/RNA polymerases"/>
    <property type="match status" value="1"/>
</dbReference>
<dbReference type="GO" id="GO:0003676">
    <property type="term" value="F:nucleic acid binding"/>
    <property type="evidence" value="ECO:0007669"/>
    <property type="project" value="InterPro"/>
</dbReference>
<dbReference type="CDD" id="cd01651">
    <property type="entry name" value="RT_G2_intron"/>
    <property type="match status" value="1"/>
</dbReference>